<keyword evidence="3 7" id="KW-0507">mRNA processing</keyword>
<keyword evidence="4 7" id="KW-0747">Spliceosome</keyword>
<evidence type="ECO:0000256" key="3">
    <source>
        <dbReference type="ARBA" id="ARBA00022664"/>
    </source>
</evidence>
<evidence type="ECO:0000256" key="8">
    <source>
        <dbReference type="SAM" id="MobiDB-lite"/>
    </source>
</evidence>
<feature type="region of interest" description="Disordered" evidence="8">
    <location>
        <begin position="190"/>
        <end position="224"/>
    </location>
</feature>
<evidence type="ECO:0000256" key="1">
    <source>
        <dbReference type="ARBA" id="ARBA00004123"/>
    </source>
</evidence>
<evidence type="ECO:0000256" key="4">
    <source>
        <dbReference type="ARBA" id="ARBA00022728"/>
    </source>
</evidence>
<dbReference type="EMBL" id="MPUH01001124">
    <property type="protein sequence ID" value="OMJ70103.1"/>
    <property type="molecule type" value="Genomic_DNA"/>
</dbReference>
<reference evidence="9 10" key="1">
    <citation type="submission" date="2016-11" db="EMBL/GenBank/DDBJ databases">
        <title>The macronuclear genome of Stentor coeruleus: a giant cell with tiny introns.</title>
        <authorList>
            <person name="Slabodnick M."/>
            <person name="Ruby J.G."/>
            <person name="Reiff S.B."/>
            <person name="Swart E.C."/>
            <person name="Gosai S."/>
            <person name="Prabakaran S."/>
            <person name="Witkowska E."/>
            <person name="Larue G.E."/>
            <person name="Fisher S."/>
            <person name="Freeman R.M."/>
            <person name="Gunawardena J."/>
            <person name="Chu W."/>
            <person name="Stover N.A."/>
            <person name="Gregory B.D."/>
            <person name="Nowacki M."/>
            <person name="Derisi J."/>
            <person name="Roy S.W."/>
            <person name="Marshall W.F."/>
            <person name="Sood P."/>
        </authorList>
    </citation>
    <scope>NUCLEOTIDE SEQUENCE [LARGE SCALE GENOMIC DNA]</scope>
    <source>
        <strain evidence="9">WM001</strain>
    </source>
</reference>
<dbReference type="InterPro" id="IPR005037">
    <property type="entry name" value="PRP38"/>
</dbReference>
<comment type="function">
    <text evidence="7">Required for pre-mRNA splicing.</text>
</comment>
<evidence type="ECO:0000313" key="10">
    <source>
        <dbReference type="Proteomes" id="UP000187209"/>
    </source>
</evidence>
<sequence length="244" mass="27703">MTEEYAHGTNPIFLIDKIVRTKIYACVYYKEKCFALDAKTIIDKAVELKCIGGTCGGSKKPTAFLCLLLKLLKISPEREIVQKYIESNYKYLRALGCMYLRLVGKPDDIYLTLESLYNDYCKLRIKLPDGSFSTTYMDEFVDDLLVKDIYLETVLPKIPKRHTLEDNEGLEPRVSVLDGELTFVDGDLEEEQFPDSSSIGRSKKKAKLGEGGQNPQKAPAPESDEYWINLRKQLGLAPVKEPNK</sequence>
<organism evidence="9 10">
    <name type="scientific">Stentor coeruleus</name>
    <dbReference type="NCBI Taxonomy" id="5963"/>
    <lineage>
        <taxon>Eukaryota</taxon>
        <taxon>Sar</taxon>
        <taxon>Alveolata</taxon>
        <taxon>Ciliophora</taxon>
        <taxon>Postciliodesmatophora</taxon>
        <taxon>Heterotrichea</taxon>
        <taxon>Heterotrichida</taxon>
        <taxon>Stentoridae</taxon>
        <taxon>Stentor</taxon>
    </lineage>
</organism>
<keyword evidence="6 7" id="KW-0539">Nucleus</keyword>
<proteinExistence type="inferred from homology"/>
<keyword evidence="5 7" id="KW-0508">mRNA splicing</keyword>
<evidence type="ECO:0000256" key="2">
    <source>
        <dbReference type="ARBA" id="ARBA00006164"/>
    </source>
</evidence>
<evidence type="ECO:0000256" key="6">
    <source>
        <dbReference type="ARBA" id="ARBA00023242"/>
    </source>
</evidence>
<accession>A0A1R2AZY6</accession>
<dbReference type="Pfam" id="PF03371">
    <property type="entry name" value="PRP38"/>
    <property type="match status" value="1"/>
</dbReference>
<evidence type="ECO:0000256" key="5">
    <source>
        <dbReference type="ARBA" id="ARBA00023187"/>
    </source>
</evidence>
<comment type="similarity">
    <text evidence="2 7">Belongs to the PRP38 family.</text>
</comment>
<evidence type="ECO:0000256" key="7">
    <source>
        <dbReference type="RuleBase" id="RU367025"/>
    </source>
</evidence>
<evidence type="ECO:0000313" key="9">
    <source>
        <dbReference type="EMBL" id="OMJ70103.1"/>
    </source>
</evidence>
<dbReference type="GO" id="GO:0000398">
    <property type="term" value="P:mRNA splicing, via spliceosome"/>
    <property type="evidence" value="ECO:0007669"/>
    <property type="project" value="UniProtKB-UniRule"/>
</dbReference>
<dbReference type="Proteomes" id="UP000187209">
    <property type="component" value="Unassembled WGS sequence"/>
</dbReference>
<name>A0A1R2AZY6_9CILI</name>
<dbReference type="OrthoDB" id="190958at2759"/>
<dbReference type="GO" id="GO:0005681">
    <property type="term" value="C:spliceosomal complex"/>
    <property type="evidence" value="ECO:0007669"/>
    <property type="project" value="UniProtKB-KW"/>
</dbReference>
<comment type="caution">
    <text evidence="9">The sequence shown here is derived from an EMBL/GenBank/DDBJ whole genome shotgun (WGS) entry which is preliminary data.</text>
</comment>
<gene>
    <name evidence="9" type="ORF">SteCoe_31997</name>
</gene>
<dbReference type="PANTHER" id="PTHR23142">
    <property type="entry name" value="PRE-MRNA-SPLICING FACTOR 38A-RELATED"/>
    <property type="match status" value="1"/>
</dbReference>
<protein>
    <recommendedName>
        <fullName evidence="7">Pre-mRNA-splicing factor 38</fullName>
    </recommendedName>
</protein>
<comment type="subcellular location">
    <subcellularLocation>
        <location evidence="1 7">Nucleus</location>
    </subcellularLocation>
</comment>
<keyword evidence="10" id="KW-1185">Reference proteome</keyword>
<dbReference type="AlphaFoldDB" id="A0A1R2AZY6"/>